<dbReference type="Pfam" id="PF10433">
    <property type="entry name" value="Beta-prop_RSE1_1st"/>
    <property type="match status" value="1"/>
</dbReference>
<evidence type="ECO:0000259" key="6">
    <source>
        <dbReference type="Pfam" id="PF03178"/>
    </source>
</evidence>
<comment type="similarity">
    <text evidence="3">Belongs to the CPSF1 family.</text>
</comment>
<name>A0A1J1HKM0_9DIPT</name>
<dbReference type="InterPro" id="IPR004871">
    <property type="entry name" value="RSE1/DDB1/CPSF1_C"/>
</dbReference>
<feature type="domain" description="RSE1/DDB1/CPSF1 first beta-propeller" evidence="7">
    <location>
        <begin position="14"/>
        <end position="410"/>
    </location>
</feature>
<evidence type="ECO:0000256" key="5">
    <source>
        <dbReference type="SAM" id="MobiDB-lite"/>
    </source>
</evidence>
<reference evidence="9 10" key="1">
    <citation type="submission" date="2015-04" db="EMBL/GenBank/DDBJ databases">
        <authorList>
            <person name="Syromyatnikov M.Y."/>
            <person name="Popov V.N."/>
        </authorList>
    </citation>
    <scope>NUCLEOTIDE SEQUENCE [LARGE SCALE GENOMIC DNA]</scope>
</reference>
<dbReference type="InterPro" id="IPR050358">
    <property type="entry name" value="RSE1/DDB1/CFT1"/>
</dbReference>
<dbReference type="GO" id="GO:0031123">
    <property type="term" value="P:RNA 3'-end processing"/>
    <property type="evidence" value="ECO:0007669"/>
    <property type="project" value="UniProtKB-ARBA"/>
</dbReference>
<evidence type="ECO:0000256" key="2">
    <source>
        <dbReference type="ARBA" id="ARBA00023242"/>
    </source>
</evidence>
<dbReference type="InterPro" id="IPR018846">
    <property type="entry name" value="Beta-prop_RSE1/DDB1/CPSF1_1st"/>
</dbReference>
<evidence type="ECO:0000256" key="1">
    <source>
        <dbReference type="ARBA" id="ARBA00004123"/>
    </source>
</evidence>
<evidence type="ECO:0000259" key="7">
    <source>
        <dbReference type="Pfam" id="PF10433"/>
    </source>
</evidence>
<dbReference type="Pfam" id="PF23726">
    <property type="entry name" value="Beta-prop_RSE1_2nd"/>
    <property type="match status" value="1"/>
</dbReference>
<evidence type="ECO:0000256" key="3">
    <source>
        <dbReference type="ARBA" id="ARBA00038446"/>
    </source>
</evidence>
<dbReference type="Gene3D" id="2.130.10.10">
    <property type="entry name" value="YVTN repeat-like/Quinoprotein amine dehydrogenase"/>
    <property type="match status" value="3"/>
</dbReference>
<dbReference type="STRING" id="568069.A0A1J1HKM0"/>
<feature type="domain" description="RSE1/DDB1/CPSF1 second beta-propeller" evidence="8">
    <location>
        <begin position="525"/>
        <end position="992"/>
    </location>
</feature>
<feature type="region of interest" description="Disordered" evidence="5">
    <location>
        <begin position="479"/>
        <end position="500"/>
    </location>
</feature>
<feature type="domain" description="RSE1/DDB1/CPSF1 C-terminal" evidence="6">
    <location>
        <begin position="1066"/>
        <end position="1400"/>
    </location>
</feature>
<sequence length="1435" mass="163176">MFSICKQTVPATGVEFAIKCNFFNNLEKCLVTGGANVLKVYRITPDIELNTKEKFTDNRPPNMRLECLASYELFGNIMSLQSVSLNNSPRDALLISFQEAKLSVVQHDPDSFDLKTLSLHYFEEDDVKGGWTGTHNIPIVRVDPDSRCSVMLVYGKKLVVLPFRKDNTLDEIEIQDVKPMKKTPMQLIAKTPILPSYLIALKDLDEKIDNILDIQFLQGYYEPTLLILYEPVKTYPGRIAVRNDTCSMVAISLNIQQRVHPVIWSVTNLPYDALQAVPINKPVGGCLILCTNSLIYLNQSVPSYGVSLNSTADHSTNFPLKPQDGVKISLDSAQIAFINNEKLVLSLKDGELYVLSLLADSMRSVRSFHFSRAASSVLTSCICLCQEDYLFLGSRLGNSLLLRFKEKDDNMVITIEDAETPSIEKDVQLTKKMRLEEEELLVYGAKSAKTSVNLSSYIFEVCDSILNLAPIGYMAVGERVQTEEHQDDDNENEKRDSSKMELEIVTSTGFGKNGALCVLHNTLRPKTLTSFELSGCLDLWTVIDDSQMRRENRHTFMILTQRTSTMVLRTGEEISDIHNTGFACTTPTIFVGNLGSNRYIVQVTSKSIRLIQGTRLVQNIPIDLGHPLTNVSIADPYICVRASNGQIVTLALRDNKEYSFQRLYMNRNRISGTAVAISIYKDTSGLFTTKCEDFADLTKTPAGTRDFGGYMKAEPGKDVEDEEDLLYGESGSKFKMQSMVDMTLATNAQRSDWWRRFLLPIKPTYWLFLTRDNGNLEIYSVPDLKLMYLVTDIGMGNKILADAMEYVLLPQTRDEGDAEGEKNEQNPSSALTVPQEILMIGLGHNGSRPLLFVRMKSEILIYQAFKYIQGNLKIRFRKLKHSIIYSSIEQNIKMENDNFGDEMEEFSINPLNTQKLRYFNNINGLNGVCVCGNSRSYFVFLTMKGELRTHQFNDDSVASNSSSIKCFADFNNVNCPNGFLYFNITDDDLKISALPENILYDAHCPMQKVSIRSTPQHIIYHREVKVYGLVLSHKEVSNKYFRFNGEDKELCEDSRGDRFMFPQIDKFSFVLVSPSNWQIVPEIQKDLDDWEHVLSLKVVMLTYEGAQSGLKEYICMGTNFNYSEDITSRGRILLFDLIEVVPEPDKPWTKYKLKQVYAKEQKGPVSAITSTMGFLVTSVGQKVYLWQLKDDDIVGVAFIDTNIFIHQMVSIKSLILIADVYKSVTVLRFQNEFRTLSMVSRDYNPLMVYQVEFIVDNANLAFLASDSESNLSIFMYQPEARESHGGQKLVRRADYHLGQKVNCMFRVACNFKHQMDKKIAAYDNKHMTFFATLDGGFGFVLPLPEKTYRRLFMLQNVLLTHKAHLGGLNPKSYRTIKQWRRILTNPARGILDGELIWQYIHLNFSEKLEIAKKIGTKVEEIYQDIFEIDTVSKVF</sequence>
<protein>
    <recommendedName>
        <fullName evidence="4">Cleavage and polyadenylation specificity factor subunit 1</fullName>
    </recommendedName>
</protein>
<dbReference type="FunFam" id="2.130.10.10:FF:000100">
    <property type="entry name" value="Cleavage and polyadenylation specificity factor subunit 1"/>
    <property type="match status" value="1"/>
</dbReference>
<dbReference type="OrthoDB" id="6109at2759"/>
<dbReference type="Pfam" id="PF03178">
    <property type="entry name" value="CPSF_A"/>
    <property type="match status" value="1"/>
</dbReference>
<evidence type="ECO:0000313" key="9">
    <source>
        <dbReference type="EMBL" id="CRK86785.1"/>
    </source>
</evidence>
<dbReference type="InterPro" id="IPR058543">
    <property type="entry name" value="Beta-prop_RSE1/DDB1/CPSF1_2nd"/>
</dbReference>
<accession>A0A1J1HKM0</accession>
<dbReference type="FunFam" id="1.10.150.910:FF:000005">
    <property type="entry name" value="Cleavage and polyadenylation specific factor 1"/>
    <property type="match status" value="1"/>
</dbReference>
<proteinExistence type="inferred from homology"/>
<dbReference type="InterPro" id="IPR015943">
    <property type="entry name" value="WD40/YVTN_repeat-like_dom_sf"/>
</dbReference>
<organism evidence="9 10">
    <name type="scientific">Clunio marinus</name>
    <dbReference type="NCBI Taxonomy" id="568069"/>
    <lineage>
        <taxon>Eukaryota</taxon>
        <taxon>Metazoa</taxon>
        <taxon>Ecdysozoa</taxon>
        <taxon>Arthropoda</taxon>
        <taxon>Hexapoda</taxon>
        <taxon>Insecta</taxon>
        <taxon>Pterygota</taxon>
        <taxon>Neoptera</taxon>
        <taxon>Endopterygota</taxon>
        <taxon>Diptera</taxon>
        <taxon>Nematocera</taxon>
        <taxon>Chironomoidea</taxon>
        <taxon>Chironomidae</taxon>
        <taxon>Clunio</taxon>
    </lineage>
</organism>
<dbReference type="Proteomes" id="UP000183832">
    <property type="component" value="Unassembled WGS sequence"/>
</dbReference>
<evidence type="ECO:0000313" key="10">
    <source>
        <dbReference type="Proteomes" id="UP000183832"/>
    </source>
</evidence>
<keyword evidence="10" id="KW-1185">Reference proteome</keyword>
<gene>
    <name evidence="9" type="ORF">CLUMA_CG000616</name>
</gene>
<evidence type="ECO:0000259" key="8">
    <source>
        <dbReference type="Pfam" id="PF23726"/>
    </source>
</evidence>
<dbReference type="GO" id="GO:0005634">
    <property type="term" value="C:nucleus"/>
    <property type="evidence" value="ECO:0007669"/>
    <property type="project" value="UniProtKB-SubCell"/>
</dbReference>
<dbReference type="Gene3D" id="1.10.150.910">
    <property type="match status" value="1"/>
</dbReference>
<dbReference type="EMBL" id="CVRI01000002">
    <property type="protein sequence ID" value="CRK86785.1"/>
    <property type="molecule type" value="Genomic_DNA"/>
</dbReference>
<comment type="subcellular location">
    <subcellularLocation>
        <location evidence="1">Nucleus</location>
    </subcellularLocation>
</comment>
<dbReference type="PANTHER" id="PTHR10644">
    <property type="entry name" value="DNA REPAIR/RNA PROCESSING CPSF FAMILY"/>
    <property type="match status" value="1"/>
</dbReference>
<keyword evidence="2" id="KW-0539">Nucleus</keyword>
<evidence type="ECO:0000256" key="4">
    <source>
        <dbReference type="ARBA" id="ARBA00068483"/>
    </source>
</evidence>
<dbReference type="GO" id="GO:0003676">
    <property type="term" value="F:nucleic acid binding"/>
    <property type="evidence" value="ECO:0007669"/>
    <property type="project" value="InterPro"/>
</dbReference>
<dbReference type="FunFam" id="2.130.10.10:FF:000766">
    <property type="entry name" value="Cleavage and polyadenylation specificity factor cpsf"/>
    <property type="match status" value="1"/>
</dbReference>